<gene>
    <name evidence="6" type="ORF">MTAB308_3772</name>
    <name evidence="7" type="ORF">MTAB308_4049</name>
    <name evidence="8" type="ORF">MTAB308_4141</name>
    <name evidence="9" type="ORF">MTAB308_4540</name>
    <name evidence="10" type="ORF">MTAB308_5100</name>
    <name evidence="11" type="ORF">MTAB308_5476</name>
    <name evidence="5" type="ORF">MTAB308_648</name>
</gene>
<dbReference type="GO" id="GO:0005524">
    <property type="term" value="F:ATP binding"/>
    <property type="evidence" value="ECO:0007669"/>
    <property type="project" value="UniProtKB-KW"/>
</dbReference>
<keyword evidence="3" id="KW-0067">ATP-binding</keyword>
<dbReference type="GO" id="GO:0006260">
    <property type="term" value="P:DNA replication"/>
    <property type="evidence" value="ECO:0007669"/>
    <property type="project" value="TreeGrafter"/>
</dbReference>
<dbReference type="Pfam" id="PF01695">
    <property type="entry name" value="IstB_IS21"/>
    <property type="match status" value="1"/>
</dbReference>
<dbReference type="PANTHER" id="PTHR30050">
    <property type="entry name" value="CHROMOSOMAL REPLICATION INITIATOR PROTEIN DNAA"/>
    <property type="match status" value="1"/>
</dbReference>
<keyword evidence="12" id="KW-1185">Reference proteome</keyword>
<evidence type="ECO:0000256" key="1">
    <source>
        <dbReference type="ARBA" id="ARBA00008059"/>
    </source>
</evidence>
<keyword evidence="2" id="KW-0547">Nucleotide-binding</keyword>
<dbReference type="EMBL" id="FTRV01000015">
    <property type="protein sequence ID" value="SPM31028.1"/>
    <property type="molecule type" value="Genomic_DNA"/>
</dbReference>
<dbReference type="PIRSF" id="PIRSF003073">
    <property type="entry name" value="DNAC_TnpB_IstB"/>
    <property type="match status" value="1"/>
</dbReference>
<evidence type="ECO:0000313" key="12">
    <source>
        <dbReference type="Proteomes" id="UP000241595"/>
    </source>
</evidence>
<dbReference type="InterPro" id="IPR027417">
    <property type="entry name" value="P-loop_NTPase"/>
</dbReference>
<dbReference type="NCBIfam" id="NF038214">
    <property type="entry name" value="IS21_help_AAA"/>
    <property type="match status" value="1"/>
</dbReference>
<dbReference type="InterPro" id="IPR047661">
    <property type="entry name" value="IstB"/>
</dbReference>
<dbReference type="EMBL" id="FTRV01000016">
    <property type="protein sequence ID" value="SPM31581.1"/>
    <property type="molecule type" value="Genomic_DNA"/>
</dbReference>
<feature type="non-terminal residue" evidence="11">
    <location>
        <position position="1"/>
    </location>
</feature>
<dbReference type="AlphaFoldDB" id="A0A2U3NK93"/>
<proteinExistence type="inferred from homology"/>
<dbReference type="EMBL" id="FTRV01000015">
    <property type="protein sequence ID" value="SPM30540.1"/>
    <property type="molecule type" value="Genomic_DNA"/>
</dbReference>
<dbReference type="InterPro" id="IPR002611">
    <property type="entry name" value="IstB_ATP-bd"/>
</dbReference>
<dbReference type="Gene3D" id="3.40.50.300">
    <property type="entry name" value="P-loop containing nucleotide triphosphate hydrolases"/>
    <property type="match status" value="1"/>
</dbReference>
<comment type="similarity">
    <text evidence="1">Belongs to the IS21/IS1162 putative ATP-binding protein family.</text>
</comment>
<dbReference type="EMBL" id="FTRV01000015">
    <property type="protein sequence ID" value="SPM30632.1"/>
    <property type="molecule type" value="Genomic_DNA"/>
</dbReference>
<dbReference type="EMBL" id="FTRV01000009">
    <property type="protein sequence ID" value="SPM27173.1"/>
    <property type="molecule type" value="Genomic_DNA"/>
</dbReference>
<dbReference type="CDD" id="cd00009">
    <property type="entry name" value="AAA"/>
    <property type="match status" value="1"/>
</dbReference>
<evidence type="ECO:0000313" key="6">
    <source>
        <dbReference type="EMBL" id="SPM30269.1"/>
    </source>
</evidence>
<evidence type="ECO:0000259" key="4">
    <source>
        <dbReference type="SMART" id="SM00382"/>
    </source>
</evidence>
<accession>A0A2U3NK93</accession>
<evidence type="ECO:0000313" key="11">
    <source>
        <dbReference type="EMBL" id="SPM31951.1"/>
    </source>
</evidence>
<evidence type="ECO:0000313" key="7">
    <source>
        <dbReference type="EMBL" id="SPM30540.1"/>
    </source>
</evidence>
<evidence type="ECO:0000313" key="9">
    <source>
        <dbReference type="EMBL" id="SPM31028.1"/>
    </source>
</evidence>
<dbReference type="InterPro" id="IPR028350">
    <property type="entry name" value="DNAC/IstB-like"/>
</dbReference>
<dbReference type="SMART" id="SM00382">
    <property type="entry name" value="AAA"/>
    <property type="match status" value="1"/>
</dbReference>
<feature type="domain" description="AAA+ ATPase" evidence="4">
    <location>
        <begin position="117"/>
        <end position="248"/>
    </location>
</feature>
<dbReference type="PANTHER" id="PTHR30050:SF4">
    <property type="entry name" value="ATP-BINDING PROTEIN RV3427C IN INSERTION SEQUENCE-RELATED"/>
    <property type="match status" value="1"/>
</dbReference>
<dbReference type="STRING" id="1841859.GCA_900157385_00644"/>
<protein>
    <submittedName>
        <fullName evidence="11">DNA replication protein DnaC</fullName>
    </submittedName>
</protein>
<dbReference type="InterPro" id="IPR003593">
    <property type="entry name" value="AAA+_ATPase"/>
</dbReference>
<evidence type="ECO:0000256" key="3">
    <source>
        <dbReference type="ARBA" id="ARBA00022840"/>
    </source>
</evidence>
<evidence type="ECO:0000313" key="8">
    <source>
        <dbReference type="EMBL" id="SPM30632.1"/>
    </source>
</evidence>
<dbReference type="Proteomes" id="UP000241595">
    <property type="component" value="Unassembled WGS sequence"/>
</dbReference>
<evidence type="ECO:0000256" key="2">
    <source>
        <dbReference type="ARBA" id="ARBA00022741"/>
    </source>
</evidence>
<name>A0A2U3NK93_9MYCO</name>
<evidence type="ECO:0000313" key="5">
    <source>
        <dbReference type="EMBL" id="SPM27173.1"/>
    </source>
</evidence>
<dbReference type="EMBL" id="FTRV01000015">
    <property type="protein sequence ID" value="SPM30269.1"/>
    <property type="molecule type" value="Genomic_DNA"/>
</dbReference>
<evidence type="ECO:0000313" key="10">
    <source>
        <dbReference type="EMBL" id="SPM31581.1"/>
    </source>
</evidence>
<sequence>VTATKKPAVTVGSGVAGPATQTLEEVIALTRRLRMPYLRKAIADVVPTARAQRWDPAEVLRVLLCEEITGRDEATLRLRRARANFPAGKTFAVWDETRCSIPAPTQQALRGMEWVDRRENLCVCGPSGTGKSHFCEALGQLAIDTGRTVAWFSIDDLGALVRRHRADDSITKAVRRITRVDLIILDDIGMLPVGEDAAEGFYRLVDACYETRSLAVSSNLHPAGFDELMPKTLATATVDRLLHHAHVCVTEGQSFRLAQATTGKGVAPLPN</sequence>
<reference evidence="11 12" key="1">
    <citation type="submission" date="2017-01" db="EMBL/GenBank/DDBJ databases">
        <authorList>
            <consortium name="Urmite Genomes"/>
        </authorList>
    </citation>
    <scope>NUCLEOTIDE SEQUENCE [LARGE SCALE GENOMIC DNA]</scope>
    <source>
        <strain evidence="11 12">AB308</strain>
    </source>
</reference>
<organism evidence="11 12">
    <name type="scientific">Mycobacterium terramassiliense</name>
    <dbReference type="NCBI Taxonomy" id="1841859"/>
    <lineage>
        <taxon>Bacteria</taxon>
        <taxon>Bacillati</taxon>
        <taxon>Actinomycetota</taxon>
        <taxon>Actinomycetes</taxon>
        <taxon>Mycobacteriales</taxon>
        <taxon>Mycobacteriaceae</taxon>
        <taxon>Mycobacterium</taxon>
    </lineage>
</organism>
<dbReference type="EMBL" id="FTRV01000017">
    <property type="protein sequence ID" value="SPM31951.1"/>
    <property type="molecule type" value="Genomic_DNA"/>
</dbReference>
<dbReference type="SUPFAM" id="SSF52540">
    <property type="entry name" value="P-loop containing nucleoside triphosphate hydrolases"/>
    <property type="match status" value="1"/>
</dbReference>